<name>A0AAD5ZYG1_9POAL</name>
<evidence type="ECO:0000256" key="1">
    <source>
        <dbReference type="ARBA" id="ARBA00008894"/>
    </source>
</evidence>
<evidence type="ECO:0000313" key="8">
    <source>
        <dbReference type="EMBL" id="KAJ3706412.1"/>
    </source>
</evidence>
<dbReference type="InterPro" id="IPR032675">
    <property type="entry name" value="LRR_dom_sf"/>
</dbReference>
<dbReference type="Pfam" id="PF00931">
    <property type="entry name" value="NB-ARC"/>
    <property type="match status" value="1"/>
</dbReference>
<dbReference type="InterPro" id="IPR001611">
    <property type="entry name" value="Leu-rich_rpt"/>
</dbReference>
<dbReference type="Pfam" id="PF23559">
    <property type="entry name" value="WHD_DRP"/>
    <property type="match status" value="1"/>
</dbReference>
<dbReference type="GO" id="GO:0005524">
    <property type="term" value="F:ATP binding"/>
    <property type="evidence" value="ECO:0007669"/>
    <property type="project" value="UniProtKB-KW"/>
</dbReference>
<dbReference type="InterPro" id="IPR036388">
    <property type="entry name" value="WH-like_DNA-bd_sf"/>
</dbReference>
<dbReference type="Pfam" id="PF23598">
    <property type="entry name" value="LRR_14"/>
    <property type="match status" value="1"/>
</dbReference>
<dbReference type="GO" id="GO:0042742">
    <property type="term" value="P:defense response to bacterium"/>
    <property type="evidence" value="ECO:0007669"/>
    <property type="project" value="UniProtKB-ARBA"/>
</dbReference>
<feature type="domain" description="Disease resistance R13L4/SHOC-2-like LRR" evidence="7">
    <location>
        <begin position="513"/>
        <end position="735"/>
    </location>
</feature>
<dbReference type="SUPFAM" id="SSF52540">
    <property type="entry name" value="P-loop containing nucleoside triphosphate hydrolases"/>
    <property type="match status" value="1"/>
</dbReference>
<dbReference type="PANTHER" id="PTHR33463">
    <property type="entry name" value="NB-ARC DOMAIN-CONTAINING PROTEIN-RELATED"/>
    <property type="match status" value="1"/>
</dbReference>
<dbReference type="InterPro" id="IPR002182">
    <property type="entry name" value="NB-ARC"/>
</dbReference>
<evidence type="ECO:0000259" key="6">
    <source>
        <dbReference type="Pfam" id="PF23559"/>
    </source>
</evidence>
<feature type="domain" description="Disease resistance protein winged helix" evidence="6">
    <location>
        <begin position="416"/>
        <end position="476"/>
    </location>
</feature>
<dbReference type="Gene3D" id="1.10.8.430">
    <property type="entry name" value="Helical domain of apoptotic protease-activating factors"/>
    <property type="match status" value="1"/>
</dbReference>
<accession>A0AAD5ZYG1</accession>
<keyword evidence="9" id="KW-1185">Reference proteome</keyword>
<protein>
    <recommendedName>
        <fullName evidence="10">AAA+ ATPase domain-containing protein</fullName>
    </recommendedName>
</protein>
<evidence type="ECO:0000259" key="7">
    <source>
        <dbReference type="Pfam" id="PF23598"/>
    </source>
</evidence>
<evidence type="ECO:0000256" key="2">
    <source>
        <dbReference type="ARBA" id="ARBA00022737"/>
    </source>
</evidence>
<dbReference type="InterPro" id="IPR055414">
    <property type="entry name" value="LRR_R13L4/SHOC2-like"/>
</dbReference>
<dbReference type="GO" id="GO:0043531">
    <property type="term" value="F:ADP binding"/>
    <property type="evidence" value="ECO:0007669"/>
    <property type="project" value="InterPro"/>
</dbReference>
<keyword evidence="2" id="KW-0677">Repeat</keyword>
<dbReference type="InterPro" id="IPR027417">
    <property type="entry name" value="P-loop_NTPase"/>
</dbReference>
<dbReference type="Proteomes" id="UP001210211">
    <property type="component" value="Unassembled WGS sequence"/>
</dbReference>
<evidence type="ECO:0000313" key="9">
    <source>
        <dbReference type="Proteomes" id="UP001210211"/>
    </source>
</evidence>
<sequence>MGDLSDAIEPTCECINGTGLPAVLAREASSFFFLENHWHSLQEETKELIAVAQSVGIKVTEELNKSNKCDPIVELWQDEVEKILAADLEEEYNILEGCDCFCNCPANLARRYHLGKQIVEKLEQVNKLINRERQFTIYGYTPPPDQVEERPSTKTIGMESTLKLLHEYFNDKNRSIIGILGDGGIGKTTLLNAFNNDLMKQCCGFHVVIFIDVSNSKKLDVVAIQRTITERLGLPWVDTDEKSRAKILSRALSQKQFVILLDDVRKEFQMDVVGIPIPNTENKSKIVLATRDENVCNQMGAQQNIIHMQILDEDASLVLFRRSLGTEALNAIGTDRTIESCAREIIRACGGLPLALNVIGNSVAGLRNLKDWKDARKAMGTDIGNFDGVEQMFQKLKYSYNKLDKPVKECFLYCTLFPAYSSIRKKQLVKYWMAEGLIPADEPWRGYRIIKKLLSVCLLQSTNSDLKVRLHNVIREFGLWLASKDDSFLVRSGQGLENAPSTDLWQGRKRISLMSNDIRSISISPNCANLETLLLQNNPNLNSLGPSFFNSMSKLRVLDLSNTAIKELPDCDQLVLLQHLNLSQTPLTKLPEKFSVLRELMHLDLSVTEHLEETFDNCSKLLNLRVLNLFRSHYGIRDVSNLNLNSLERLRFLGIAIHAEEVLKELKKTDPLAKSTRRLSLKHCEGMESISVAGFNKMEHLEELYIESCDSLTELIVDIDERGTSHLQVLTLWELQSLETIMVQPSPHHFENLRELTIHGCHILNNINWVASLESLDKLVLSNCDGIRQIVAEMRNETKTMVREPSSKREDFPAEFEGGYSYSLICRNKQNIKEIGCIPNGFPKLRSIVLAQLINLESICEARLFPCLESIRVQGCPNLKKLPVTIDNNIPKLRQICGTSDWWEGLEWDEKEMRNRLEDFFIAYVAGASSST</sequence>
<dbReference type="PANTHER" id="PTHR33463:SF204">
    <property type="entry name" value="NB-ARC DOMAIN-CONTAINING PROTEIN"/>
    <property type="match status" value="1"/>
</dbReference>
<dbReference type="GO" id="GO:0009626">
    <property type="term" value="P:plant-type hypersensitive response"/>
    <property type="evidence" value="ECO:0007669"/>
    <property type="project" value="UniProtKB-ARBA"/>
</dbReference>
<dbReference type="InterPro" id="IPR058922">
    <property type="entry name" value="WHD_DRP"/>
</dbReference>
<dbReference type="PRINTS" id="PR00364">
    <property type="entry name" value="DISEASERSIST"/>
</dbReference>
<proteinExistence type="inferred from homology"/>
<dbReference type="GO" id="GO:0002758">
    <property type="term" value="P:innate immune response-activating signaling pathway"/>
    <property type="evidence" value="ECO:0007669"/>
    <property type="project" value="UniProtKB-ARBA"/>
</dbReference>
<dbReference type="SUPFAM" id="SSF52058">
    <property type="entry name" value="L domain-like"/>
    <property type="match status" value="1"/>
</dbReference>
<keyword evidence="4" id="KW-0547">Nucleotide-binding</keyword>
<dbReference type="Gene3D" id="1.10.10.10">
    <property type="entry name" value="Winged helix-like DNA-binding domain superfamily/Winged helix DNA-binding domain"/>
    <property type="match status" value="1"/>
</dbReference>
<dbReference type="PROSITE" id="PS51450">
    <property type="entry name" value="LRR"/>
    <property type="match status" value="1"/>
</dbReference>
<gene>
    <name evidence="8" type="ORF">LUZ61_010117</name>
</gene>
<keyword evidence="4" id="KW-0067">ATP-binding</keyword>
<evidence type="ECO:0000256" key="4">
    <source>
        <dbReference type="ARBA" id="ARBA00022840"/>
    </source>
</evidence>
<dbReference type="Gene3D" id="3.80.10.10">
    <property type="entry name" value="Ribonuclease Inhibitor"/>
    <property type="match status" value="2"/>
</dbReference>
<organism evidence="8 9">
    <name type="scientific">Rhynchospora tenuis</name>
    <dbReference type="NCBI Taxonomy" id="198213"/>
    <lineage>
        <taxon>Eukaryota</taxon>
        <taxon>Viridiplantae</taxon>
        <taxon>Streptophyta</taxon>
        <taxon>Embryophyta</taxon>
        <taxon>Tracheophyta</taxon>
        <taxon>Spermatophyta</taxon>
        <taxon>Magnoliopsida</taxon>
        <taxon>Liliopsida</taxon>
        <taxon>Poales</taxon>
        <taxon>Cyperaceae</taxon>
        <taxon>Cyperoideae</taxon>
        <taxon>Rhynchosporeae</taxon>
        <taxon>Rhynchospora</taxon>
    </lineage>
</organism>
<dbReference type="FunFam" id="3.40.50.300:FF:001091">
    <property type="entry name" value="Probable disease resistance protein At1g61300"/>
    <property type="match status" value="1"/>
</dbReference>
<dbReference type="InterPro" id="IPR050905">
    <property type="entry name" value="Plant_NBS-LRR"/>
</dbReference>
<evidence type="ECO:0000256" key="3">
    <source>
        <dbReference type="ARBA" id="ARBA00022821"/>
    </source>
</evidence>
<dbReference type="FunFam" id="1.10.10.10:FF:000322">
    <property type="entry name" value="Probable disease resistance protein At1g63360"/>
    <property type="match status" value="1"/>
</dbReference>
<evidence type="ECO:0008006" key="10">
    <source>
        <dbReference type="Google" id="ProtNLM"/>
    </source>
</evidence>
<evidence type="ECO:0000259" key="5">
    <source>
        <dbReference type="Pfam" id="PF00931"/>
    </source>
</evidence>
<dbReference type="EMBL" id="JAMRDG010000001">
    <property type="protein sequence ID" value="KAJ3706412.1"/>
    <property type="molecule type" value="Genomic_DNA"/>
</dbReference>
<dbReference type="InterPro" id="IPR042197">
    <property type="entry name" value="Apaf_helical"/>
</dbReference>
<feature type="domain" description="NB-ARC" evidence="5">
    <location>
        <begin position="166"/>
        <end position="323"/>
    </location>
</feature>
<dbReference type="Gene3D" id="3.40.50.300">
    <property type="entry name" value="P-loop containing nucleotide triphosphate hydrolases"/>
    <property type="match status" value="1"/>
</dbReference>
<reference evidence="8 9" key="1">
    <citation type="journal article" date="2022" name="Cell">
        <title>Repeat-based holocentromeres influence genome architecture and karyotype evolution.</title>
        <authorList>
            <person name="Hofstatter P.G."/>
            <person name="Thangavel G."/>
            <person name="Lux T."/>
            <person name="Neumann P."/>
            <person name="Vondrak T."/>
            <person name="Novak P."/>
            <person name="Zhang M."/>
            <person name="Costa L."/>
            <person name="Castellani M."/>
            <person name="Scott A."/>
            <person name="Toegelov H."/>
            <person name="Fuchs J."/>
            <person name="Mata-Sucre Y."/>
            <person name="Dias Y."/>
            <person name="Vanzela A.L.L."/>
            <person name="Huettel B."/>
            <person name="Almeida C.C.S."/>
            <person name="Simkova H."/>
            <person name="Souza G."/>
            <person name="Pedrosa-Harand A."/>
            <person name="Macas J."/>
            <person name="Mayer K.F.X."/>
            <person name="Houben A."/>
            <person name="Marques A."/>
        </authorList>
    </citation>
    <scope>NUCLEOTIDE SEQUENCE [LARGE SCALE GENOMIC DNA]</scope>
    <source>
        <strain evidence="8">RhyTen1mFocal</strain>
    </source>
</reference>
<dbReference type="AlphaFoldDB" id="A0AAD5ZYG1"/>
<keyword evidence="3" id="KW-0611">Plant defense</keyword>
<comment type="caution">
    <text evidence="8">The sequence shown here is derived from an EMBL/GenBank/DDBJ whole genome shotgun (WGS) entry which is preliminary data.</text>
</comment>
<comment type="similarity">
    <text evidence="1">Belongs to the disease resistance NB-LRR family.</text>
</comment>